<dbReference type="SUPFAM" id="SSF52540">
    <property type="entry name" value="P-loop containing nucleoside triphosphate hydrolases"/>
    <property type="match status" value="2"/>
</dbReference>
<evidence type="ECO:0000256" key="5">
    <source>
        <dbReference type="ARBA" id="ARBA00023186"/>
    </source>
</evidence>
<dbReference type="PANTHER" id="PTHR11638:SF111">
    <property type="entry name" value="ATP-DEPENDENT CLP PROTEASE ATP-BINDING SUBUNIT CLPA"/>
    <property type="match status" value="1"/>
</dbReference>
<protein>
    <submittedName>
        <fullName evidence="9">AAA domain-containing protein</fullName>
    </submittedName>
</protein>
<sequence>MAKFSKDLTHAIGAAADRASADKAEFISLEYLLWALIQEPEVKDALRKEGLRERRLEAGLDRFLRDQTGFNRLGEKTDPRPTIGVERVINRAADTLVKSNSLRPLNCLDVLVAIEEDEDSDAAFFLKQFGIRPSELTQTDDREISQEQPEDEGGAVYARCDIWAANDAFDPLVGRQEEIDRLILAFSRKIKSSALIVGERGVGKTTLAQGIARLIAQDLMPDRLKGMKFCALNFSALKSGCLFYGDLTKRFRDFIDSVTRDSSAIVFLDDMHKILNGSSADEFADLLAMMLAHPKIHVLGASTHRGLRTAEKNISSLISYFQKIDLRELSAEDSLKILSQKRKYFESFHHVKYSDEILSKIVKLSEYVSNGKLPDKAVDIMDEAGAIHYLSKSADPLVTTDEVERVIAKLARIPEQKVSESGGEPLRNLSDNLKKVIFGQDHAIDAVVNAIKLSKSGLADKEKLIGSFLLAGPTGVGKTELAKQVAKQMGMEFIRFDMSEYSEEYSVSKLLGSAPGYVGYQEGGRLTEAVSRTPHAVLLLDEIEKAHPAIYNVLLQVMDYGMLTDSSGKTVDFRNILLLMTTNAGAADYEKRTIGFDSTQGAVNGARGISAAFAPEFRNRLDEVLHFNRLGREQVALVADKLLKELSRQLAEKNISMTYTEALKAHLIAHGFDPLLGARPMISYIQRSIKRELANEMLFGRLQKKNSVTIDADEKDQIRFVYEHE</sequence>
<keyword evidence="3" id="KW-0547">Nucleotide-binding</keyword>
<dbReference type="Pfam" id="PF02861">
    <property type="entry name" value="Clp_N"/>
    <property type="match status" value="1"/>
</dbReference>
<dbReference type="Gene3D" id="1.10.1780.10">
    <property type="entry name" value="Clp, N-terminal domain"/>
    <property type="match status" value="1"/>
</dbReference>
<evidence type="ECO:0000256" key="2">
    <source>
        <dbReference type="ARBA" id="ARBA00022737"/>
    </source>
</evidence>
<dbReference type="GO" id="GO:0005524">
    <property type="term" value="F:ATP binding"/>
    <property type="evidence" value="ECO:0007669"/>
    <property type="project" value="UniProtKB-KW"/>
</dbReference>
<dbReference type="InterPro" id="IPR001270">
    <property type="entry name" value="ClpA/B"/>
</dbReference>
<dbReference type="InterPro" id="IPR003593">
    <property type="entry name" value="AAA+_ATPase"/>
</dbReference>
<dbReference type="InterPro" id="IPR004176">
    <property type="entry name" value="Clp_R_N"/>
</dbReference>
<dbReference type="Pfam" id="PF17871">
    <property type="entry name" value="AAA_lid_9"/>
    <property type="match status" value="1"/>
</dbReference>
<dbReference type="Pfam" id="PF07724">
    <property type="entry name" value="AAA_2"/>
    <property type="match status" value="1"/>
</dbReference>
<dbReference type="PRINTS" id="PR00300">
    <property type="entry name" value="CLPPROTEASEA"/>
</dbReference>
<evidence type="ECO:0000256" key="3">
    <source>
        <dbReference type="ARBA" id="ARBA00022741"/>
    </source>
</evidence>
<dbReference type="AlphaFoldDB" id="A0A6L6YGN4"/>
<dbReference type="RefSeq" id="WP_160334958.1">
    <property type="nucleotide sequence ID" value="NZ_WSRP01000011.1"/>
</dbReference>
<evidence type="ECO:0000256" key="6">
    <source>
        <dbReference type="ARBA" id="ARBA00025613"/>
    </source>
</evidence>
<keyword evidence="4" id="KW-0067">ATP-binding</keyword>
<dbReference type="InterPro" id="IPR028299">
    <property type="entry name" value="ClpA/B_CS2"/>
</dbReference>
<dbReference type="Gene3D" id="3.40.50.300">
    <property type="entry name" value="P-loop containing nucleotide triphosphate hydrolases"/>
    <property type="match status" value="2"/>
</dbReference>
<dbReference type="InterPro" id="IPR041546">
    <property type="entry name" value="ClpA/ClpB_AAA_lid"/>
</dbReference>
<dbReference type="Proteomes" id="UP000472580">
    <property type="component" value="Unassembled WGS sequence"/>
</dbReference>
<dbReference type="GO" id="GO:0034605">
    <property type="term" value="P:cellular response to heat"/>
    <property type="evidence" value="ECO:0007669"/>
    <property type="project" value="TreeGrafter"/>
</dbReference>
<evidence type="ECO:0000313" key="9">
    <source>
        <dbReference type="EMBL" id="MVX56524.1"/>
    </source>
</evidence>
<keyword evidence="10" id="KW-1185">Reference proteome</keyword>
<proteinExistence type="inferred from homology"/>
<dbReference type="Pfam" id="PF10431">
    <property type="entry name" value="ClpB_D2-small"/>
    <property type="match status" value="1"/>
</dbReference>
<feature type="domain" description="AAA+ ATPase" evidence="7">
    <location>
        <begin position="464"/>
        <end position="631"/>
    </location>
</feature>
<dbReference type="CDD" id="cd00009">
    <property type="entry name" value="AAA"/>
    <property type="match status" value="1"/>
</dbReference>
<dbReference type="InterPro" id="IPR036628">
    <property type="entry name" value="Clp_N_dom_sf"/>
</dbReference>
<name>A0A6L6YGN4_9BURK</name>
<dbReference type="InterPro" id="IPR027417">
    <property type="entry name" value="P-loop_NTPase"/>
</dbReference>
<feature type="domain" description="AAA+ ATPase" evidence="7">
    <location>
        <begin position="190"/>
        <end position="325"/>
    </location>
</feature>
<dbReference type="Gene3D" id="1.10.8.60">
    <property type="match status" value="2"/>
</dbReference>
<evidence type="ECO:0000256" key="4">
    <source>
        <dbReference type="ARBA" id="ARBA00022840"/>
    </source>
</evidence>
<dbReference type="PROSITE" id="PS00871">
    <property type="entry name" value="CLPAB_2"/>
    <property type="match status" value="1"/>
</dbReference>
<dbReference type="SMART" id="SM01086">
    <property type="entry name" value="ClpB_D2-small"/>
    <property type="match status" value="1"/>
</dbReference>
<keyword evidence="5" id="KW-0143">Chaperone</keyword>
<evidence type="ECO:0000256" key="1">
    <source>
        <dbReference type="ARBA" id="ARBA00008675"/>
    </source>
</evidence>
<comment type="similarity">
    <text evidence="1">Belongs to the ClpA/ClpB family.</text>
</comment>
<feature type="domain" description="Clp ATPase C-terminal" evidence="8">
    <location>
        <begin position="630"/>
        <end position="720"/>
    </location>
</feature>
<dbReference type="GO" id="GO:0016887">
    <property type="term" value="F:ATP hydrolysis activity"/>
    <property type="evidence" value="ECO:0007669"/>
    <property type="project" value="InterPro"/>
</dbReference>
<keyword evidence="2" id="KW-0677">Repeat</keyword>
<dbReference type="SUPFAM" id="SSF81923">
    <property type="entry name" value="Double Clp-N motif"/>
    <property type="match status" value="1"/>
</dbReference>
<dbReference type="EMBL" id="WSRP01000011">
    <property type="protein sequence ID" value="MVX56524.1"/>
    <property type="molecule type" value="Genomic_DNA"/>
</dbReference>
<dbReference type="InterPro" id="IPR003959">
    <property type="entry name" value="ATPase_AAA_core"/>
</dbReference>
<evidence type="ECO:0000259" key="8">
    <source>
        <dbReference type="SMART" id="SM01086"/>
    </source>
</evidence>
<dbReference type="PANTHER" id="PTHR11638">
    <property type="entry name" value="ATP-DEPENDENT CLP PROTEASE"/>
    <property type="match status" value="1"/>
</dbReference>
<dbReference type="InterPro" id="IPR050130">
    <property type="entry name" value="ClpA_ClpB"/>
</dbReference>
<comment type="function">
    <text evidence="6">Part of a stress-induced multi-chaperone system, it is involved in the recovery of the cell from heat-induced damage, in cooperation with DnaK, DnaJ and GrpE. Acts before DnaK, in the processing of protein aggregates. Protein binding stimulates the ATPase activity; ATP hydrolysis unfolds the denatured protein aggregates, which probably helps expose new hydrophobic binding sites on the surface of ClpB-bound aggregates, contributing to the solubilization and refolding of denatured protein aggregates by DnaK.</text>
</comment>
<dbReference type="GO" id="GO:0005737">
    <property type="term" value="C:cytoplasm"/>
    <property type="evidence" value="ECO:0007669"/>
    <property type="project" value="TreeGrafter"/>
</dbReference>
<accession>A0A6L6YGN4</accession>
<organism evidence="9 10">
    <name type="scientific">Parasutterella muris</name>
    <dbReference type="NCBI Taxonomy" id="2565572"/>
    <lineage>
        <taxon>Bacteria</taxon>
        <taxon>Pseudomonadati</taxon>
        <taxon>Pseudomonadota</taxon>
        <taxon>Betaproteobacteria</taxon>
        <taxon>Burkholderiales</taxon>
        <taxon>Sutterellaceae</taxon>
        <taxon>Parasutterella</taxon>
    </lineage>
</organism>
<reference evidence="9 10" key="1">
    <citation type="submission" date="2019-12" db="EMBL/GenBank/DDBJ databases">
        <title>Microbes associate with the intestines of laboratory mice.</title>
        <authorList>
            <person name="Navarre W."/>
            <person name="Wong E."/>
        </authorList>
    </citation>
    <scope>NUCLEOTIDE SEQUENCE [LARGE SCALE GENOMIC DNA]</scope>
    <source>
        <strain evidence="9 10">NM82_D38</strain>
    </source>
</reference>
<dbReference type="CDD" id="cd19499">
    <property type="entry name" value="RecA-like_ClpB_Hsp104-like"/>
    <property type="match status" value="1"/>
</dbReference>
<evidence type="ECO:0000259" key="7">
    <source>
        <dbReference type="SMART" id="SM00382"/>
    </source>
</evidence>
<dbReference type="InterPro" id="IPR019489">
    <property type="entry name" value="Clp_ATPase_C"/>
</dbReference>
<evidence type="ECO:0000313" key="10">
    <source>
        <dbReference type="Proteomes" id="UP000472580"/>
    </source>
</evidence>
<dbReference type="SMART" id="SM00382">
    <property type="entry name" value="AAA"/>
    <property type="match status" value="2"/>
</dbReference>
<comment type="caution">
    <text evidence="9">The sequence shown here is derived from an EMBL/GenBank/DDBJ whole genome shotgun (WGS) entry which is preliminary data.</text>
</comment>
<dbReference type="Pfam" id="PF00004">
    <property type="entry name" value="AAA"/>
    <property type="match status" value="1"/>
</dbReference>
<gene>
    <name evidence="9" type="ORF">E5987_04785</name>
</gene>
<dbReference type="OrthoDB" id="9803641at2"/>